<sequence>MTELDSGTATGTDDDFETLLAESFISQDQIEGRVVHGTVVAIDSDNVVIDVGLKTEGRISVREFSKLNEEIAVGDSIEVFLDRIENALGEAVISRDKARREEAWNHLEVAHEKGEQVEGSIVGRVKGGFTVDLCGAVAFLPGSQVDIRPIRDITPLMSSPQPFKILKMDRRRGNIVVSRRAVLEVTL</sequence>
<dbReference type="GO" id="GO:0003735">
    <property type="term" value="F:structural constituent of ribosome"/>
    <property type="evidence" value="ECO:0007669"/>
    <property type="project" value="TreeGrafter"/>
</dbReference>
<evidence type="ECO:0000256" key="2">
    <source>
        <dbReference type="ARBA" id="ARBA00022980"/>
    </source>
</evidence>
<dbReference type="Gene3D" id="2.40.50.140">
    <property type="entry name" value="Nucleic acid-binding proteins"/>
    <property type="match status" value="1"/>
</dbReference>
<dbReference type="CDD" id="cd05687">
    <property type="entry name" value="S1_RPS1_repeat_ec1_hs1"/>
    <property type="match status" value="1"/>
</dbReference>
<evidence type="ECO:0000259" key="4">
    <source>
        <dbReference type="PROSITE" id="PS50126"/>
    </source>
</evidence>
<dbReference type="InterPro" id="IPR035104">
    <property type="entry name" value="Ribosomal_protein_S1-like"/>
</dbReference>
<dbReference type="AlphaFoldDB" id="A0A383CRC9"/>
<dbReference type="GO" id="GO:0003729">
    <property type="term" value="F:mRNA binding"/>
    <property type="evidence" value="ECO:0007669"/>
    <property type="project" value="TreeGrafter"/>
</dbReference>
<dbReference type="SUPFAM" id="SSF50249">
    <property type="entry name" value="Nucleic acid-binding proteins"/>
    <property type="match status" value="2"/>
</dbReference>
<comment type="similarity">
    <text evidence="1">Belongs to the bacterial ribosomal protein bS1 family.</text>
</comment>
<dbReference type="PROSITE" id="PS50126">
    <property type="entry name" value="S1"/>
    <property type="match status" value="2"/>
</dbReference>
<reference evidence="5" key="1">
    <citation type="submission" date="2018-05" db="EMBL/GenBank/DDBJ databases">
        <authorList>
            <person name="Lanie J.A."/>
            <person name="Ng W.-L."/>
            <person name="Kazmierczak K.M."/>
            <person name="Andrzejewski T.M."/>
            <person name="Davidsen T.M."/>
            <person name="Wayne K.J."/>
            <person name="Tettelin H."/>
            <person name="Glass J.I."/>
            <person name="Rusch D."/>
            <person name="Podicherti R."/>
            <person name="Tsui H.-C.T."/>
            <person name="Winkler M.E."/>
        </authorList>
    </citation>
    <scope>NUCLEOTIDE SEQUENCE</scope>
</reference>
<name>A0A383CRC9_9ZZZZ</name>
<dbReference type="InterPro" id="IPR012340">
    <property type="entry name" value="NA-bd_OB-fold"/>
</dbReference>
<dbReference type="GO" id="GO:0006412">
    <property type="term" value="P:translation"/>
    <property type="evidence" value="ECO:0007669"/>
    <property type="project" value="TreeGrafter"/>
</dbReference>
<evidence type="ECO:0000313" key="5">
    <source>
        <dbReference type="EMBL" id="SVE34603.1"/>
    </source>
</evidence>
<proteinExistence type="inferred from homology"/>
<dbReference type="InterPro" id="IPR050437">
    <property type="entry name" value="Ribos_protein_bS1-like"/>
</dbReference>
<dbReference type="GO" id="GO:0022627">
    <property type="term" value="C:cytosolic small ribosomal subunit"/>
    <property type="evidence" value="ECO:0007669"/>
    <property type="project" value="TreeGrafter"/>
</dbReference>
<dbReference type="InterPro" id="IPR003029">
    <property type="entry name" value="S1_domain"/>
</dbReference>
<evidence type="ECO:0000256" key="3">
    <source>
        <dbReference type="ARBA" id="ARBA00023274"/>
    </source>
</evidence>
<dbReference type="PANTHER" id="PTHR10724">
    <property type="entry name" value="30S RIBOSOMAL PROTEIN S1"/>
    <property type="match status" value="1"/>
</dbReference>
<accession>A0A383CRC9</accession>
<protein>
    <recommendedName>
        <fullName evidence="4">S1 motif domain-containing protein</fullName>
    </recommendedName>
</protein>
<organism evidence="5">
    <name type="scientific">marine metagenome</name>
    <dbReference type="NCBI Taxonomy" id="408172"/>
    <lineage>
        <taxon>unclassified sequences</taxon>
        <taxon>metagenomes</taxon>
        <taxon>ecological metagenomes</taxon>
    </lineage>
</organism>
<keyword evidence="3" id="KW-0687">Ribonucleoprotein</keyword>
<evidence type="ECO:0000256" key="1">
    <source>
        <dbReference type="ARBA" id="ARBA00006767"/>
    </source>
</evidence>
<dbReference type="PRINTS" id="PR00681">
    <property type="entry name" value="RIBOSOMALS1"/>
</dbReference>
<gene>
    <name evidence="5" type="ORF">METZ01_LOCUS487457</name>
</gene>
<dbReference type="CDD" id="cd04465">
    <property type="entry name" value="S1_RPS1_repeat_ec2_hs2"/>
    <property type="match status" value="1"/>
</dbReference>
<feature type="domain" description="S1 motif" evidence="4">
    <location>
        <begin position="114"/>
        <end position="180"/>
    </location>
</feature>
<dbReference type="EMBL" id="UINC01210925">
    <property type="protein sequence ID" value="SVE34603.1"/>
    <property type="molecule type" value="Genomic_DNA"/>
</dbReference>
<feature type="domain" description="S1 motif" evidence="4">
    <location>
        <begin position="32"/>
        <end position="96"/>
    </location>
</feature>
<dbReference type="Pfam" id="PF00575">
    <property type="entry name" value="S1"/>
    <property type="match status" value="2"/>
</dbReference>
<dbReference type="SMART" id="SM00316">
    <property type="entry name" value="S1"/>
    <property type="match status" value="2"/>
</dbReference>
<feature type="non-terminal residue" evidence="5">
    <location>
        <position position="187"/>
    </location>
</feature>
<keyword evidence="2" id="KW-0689">Ribosomal protein</keyword>
<dbReference type="PANTHER" id="PTHR10724:SF7">
    <property type="entry name" value="SMALL RIBOSOMAL SUBUNIT PROTEIN BS1C"/>
    <property type="match status" value="1"/>
</dbReference>